<evidence type="ECO:0000256" key="2">
    <source>
        <dbReference type="ARBA" id="ARBA00005005"/>
    </source>
</evidence>
<dbReference type="Gene3D" id="1.10.1040.50">
    <property type="match status" value="1"/>
</dbReference>
<dbReference type="GO" id="GO:0006635">
    <property type="term" value="P:fatty acid beta-oxidation"/>
    <property type="evidence" value="ECO:0007669"/>
    <property type="project" value="UniProtKB-UniPathway"/>
</dbReference>
<evidence type="ECO:0000256" key="4">
    <source>
        <dbReference type="ARBA" id="ARBA00008750"/>
    </source>
</evidence>
<comment type="similarity">
    <text evidence="16">Belongs to the enoyl-CoA hydratase/isomerase family.</text>
</comment>
<evidence type="ECO:0000256" key="8">
    <source>
        <dbReference type="ARBA" id="ARBA00023002"/>
    </source>
</evidence>
<dbReference type="InterPro" id="IPR050136">
    <property type="entry name" value="FA_oxidation_alpha_subunit"/>
</dbReference>
<evidence type="ECO:0000256" key="12">
    <source>
        <dbReference type="ARBA" id="ARBA00023268"/>
    </source>
</evidence>
<dbReference type="PROSITE" id="PS00166">
    <property type="entry name" value="ENOYL_COA_HYDRATASE"/>
    <property type="match status" value="1"/>
</dbReference>
<evidence type="ECO:0000256" key="10">
    <source>
        <dbReference type="ARBA" id="ARBA00023098"/>
    </source>
</evidence>
<dbReference type="InterPro" id="IPR029045">
    <property type="entry name" value="ClpP/crotonase-like_dom_sf"/>
</dbReference>
<comment type="pathway">
    <text evidence="2">Lipid metabolism; fatty acid beta-oxidation.</text>
</comment>
<evidence type="ECO:0000256" key="15">
    <source>
        <dbReference type="ARBA" id="ARBA00049556"/>
    </source>
</evidence>
<dbReference type="PANTHER" id="PTHR43612">
    <property type="entry name" value="TRIFUNCTIONAL ENZYME SUBUNIT ALPHA"/>
    <property type="match status" value="1"/>
</dbReference>
<keyword evidence="10" id="KW-0443">Lipid metabolism</keyword>
<dbReference type="SUPFAM" id="SSF48179">
    <property type="entry name" value="6-phosphogluconate dehydrogenase C-terminal domain-like"/>
    <property type="match status" value="2"/>
</dbReference>
<dbReference type="Pfam" id="PF02737">
    <property type="entry name" value="3HCDH_N"/>
    <property type="match status" value="1"/>
</dbReference>
<comment type="catalytic activity">
    <reaction evidence="15">
        <text>a (3S)-3-hydroxyacyl-CoA + NAD(+) = a 3-oxoacyl-CoA + NADH + H(+)</text>
        <dbReference type="Rhea" id="RHEA:22432"/>
        <dbReference type="ChEBI" id="CHEBI:15378"/>
        <dbReference type="ChEBI" id="CHEBI:57318"/>
        <dbReference type="ChEBI" id="CHEBI:57540"/>
        <dbReference type="ChEBI" id="CHEBI:57945"/>
        <dbReference type="ChEBI" id="CHEBI:90726"/>
        <dbReference type="EC" id="1.1.1.35"/>
    </reaction>
</comment>
<accession>A0A448I698</accession>
<evidence type="ECO:0000256" key="14">
    <source>
        <dbReference type="ARBA" id="ARBA00023717"/>
    </source>
</evidence>
<evidence type="ECO:0000256" key="11">
    <source>
        <dbReference type="ARBA" id="ARBA00023239"/>
    </source>
</evidence>
<dbReference type="EC" id="4.2.1.17" evidence="5"/>
<name>A0A448I698_MYCCI</name>
<evidence type="ECO:0000256" key="6">
    <source>
        <dbReference type="ARBA" id="ARBA00022832"/>
    </source>
</evidence>
<dbReference type="InterPro" id="IPR036291">
    <property type="entry name" value="NAD(P)-bd_dom_sf"/>
</dbReference>
<dbReference type="Proteomes" id="UP000282551">
    <property type="component" value="Chromosome"/>
</dbReference>
<evidence type="ECO:0000259" key="18">
    <source>
        <dbReference type="Pfam" id="PF02737"/>
    </source>
</evidence>
<dbReference type="Gene3D" id="3.90.226.10">
    <property type="entry name" value="2-enoyl-CoA Hydratase, Chain A, domain 1"/>
    <property type="match status" value="1"/>
</dbReference>
<dbReference type="OrthoDB" id="9771883at2"/>
<protein>
    <recommendedName>
        <fullName evidence="5">enoyl-CoA hydratase</fullName>
        <ecNumber evidence="5">4.2.1.17</ecNumber>
    </recommendedName>
</protein>
<keyword evidence="7" id="KW-0442">Lipid degradation</keyword>
<evidence type="ECO:0000256" key="7">
    <source>
        <dbReference type="ARBA" id="ARBA00022963"/>
    </source>
</evidence>
<dbReference type="EMBL" id="LR134355">
    <property type="protein sequence ID" value="VEG47863.1"/>
    <property type="molecule type" value="Genomic_DNA"/>
</dbReference>
<dbReference type="GO" id="GO:0004300">
    <property type="term" value="F:enoyl-CoA hydratase activity"/>
    <property type="evidence" value="ECO:0007669"/>
    <property type="project" value="UniProtKB-EC"/>
</dbReference>
<dbReference type="UniPathway" id="UPA00659"/>
<keyword evidence="6" id="KW-0276">Fatty acid metabolism</keyword>
<evidence type="ECO:0000313" key="19">
    <source>
        <dbReference type="EMBL" id="VEG47863.1"/>
    </source>
</evidence>
<evidence type="ECO:0000313" key="20">
    <source>
        <dbReference type="Proteomes" id="UP000282551"/>
    </source>
</evidence>
<evidence type="ECO:0000256" key="13">
    <source>
        <dbReference type="ARBA" id="ARBA00023709"/>
    </source>
</evidence>
<evidence type="ECO:0000256" key="5">
    <source>
        <dbReference type="ARBA" id="ARBA00012076"/>
    </source>
</evidence>
<dbReference type="Pfam" id="PF00378">
    <property type="entry name" value="ECH_1"/>
    <property type="match status" value="1"/>
</dbReference>
<dbReference type="InterPro" id="IPR018376">
    <property type="entry name" value="Enoyl-CoA_hyd/isom_CS"/>
</dbReference>
<dbReference type="PANTHER" id="PTHR43612:SF3">
    <property type="entry name" value="TRIFUNCTIONAL ENZYME SUBUNIT ALPHA, MITOCHONDRIAL"/>
    <property type="match status" value="1"/>
</dbReference>
<feature type="domain" description="3-hydroxyacyl-CoA dehydrogenase C-terminal" evidence="17">
    <location>
        <begin position="458"/>
        <end position="554"/>
    </location>
</feature>
<comment type="catalytic activity">
    <reaction evidence="14">
        <text>a 4-saturated-(3S)-3-hydroxyacyl-CoA = a (3E)-enoyl-CoA + H2O</text>
        <dbReference type="Rhea" id="RHEA:20724"/>
        <dbReference type="ChEBI" id="CHEBI:15377"/>
        <dbReference type="ChEBI" id="CHEBI:58521"/>
        <dbReference type="ChEBI" id="CHEBI:137480"/>
        <dbReference type="EC" id="4.2.1.17"/>
    </reaction>
</comment>
<evidence type="ECO:0000256" key="3">
    <source>
        <dbReference type="ARBA" id="ARBA00007005"/>
    </source>
</evidence>
<keyword evidence="11" id="KW-0456">Lyase</keyword>
<keyword evidence="20" id="KW-1185">Reference proteome</keyword>
<gene>
    <name evidence="19" type="primary">fadB_2</name>
    <name evidence="19" type="ORF">NCTC10485_02155</name>
</gene>
<dbReference type="Gene3D" id="3.40.50.720">
    <property type="entry name" value="NAD(P)-binding Rossmann-like Domain"/>
    <property type="match status" value="1"/>
</dbReference>
<dbReference type="InterPro" id="IPR006176">
    <property type="entry name" value="3-OHacyl-CoA_DH_NAD-bd"/>
</dbReference>
<organism evidence="19 20">
    <name type="scientific">Mycolicibacterium chitae</name>
    <name type="common">Mycobacterium chitae</name>
    <dbReference type="NCBI Taxonomy" id="1792"/>
    <lineage>
        <taxon>Bacteria</taxon>
        <taxon>Bacillati</taxon>
        <taxon>Actinomycetota</taxon>
        <taxon>Actinomycetes</taxon>
        <taxon>Mycobacteriales</taxon>
        <taxon>Mycobacteriaceae</taxon>
        <taxon>Mycolicibacterium</taxon>
    </lineage>
</organism>
<keyword evidence="12" id="KW-0511">Multifunctional enzyme</keyword>
<dbReference type="CDD" id="cd06558">
    <property type="entry name" value="crotonase-like"/>
    <property type="match status" value="1"/>
</dbReference>
<dbReference type="InterPro" id="IPR006108">
    <property type="entry name" value="3HC_DH_C"/>
</dbReference>
<comment type="similarity">
    <text evidence="4">In the N-terminal section; belongs to the enoyl-CoA hydratase/isomerase family.</text>
</comment>
<comment type="function">
    <text evidence="1">Could possibly oxidize fatty acids using specific components.</text>
</comment>
<dbReference type="InterPro" id="IPR001753">
    <property type="entry name" value="Enoyl-CoA_hydra/iso"/>
</dbReference>
<keyword evidence="8" id="KW-0560">Oxidoreductase</keyword>
<dbReference type="RefSeq" id="WP_126333738.1">
    <property type="nucleotide sequence ID" value="NZ_AP022604.1"/>
</dbReference>
<evidence type="ECO:0000256" key="9">
    <source>
        <dbReference type="ARBA" id="ARBA00023027"/>
    </source>
</evidence>
<comment type="catalytic activity">
    <reaction evidence="13">
        <text>a (3S)-3-hydroxyacyl-CoA = a (2E)-enoyl-CoA + H2O</text>
        <dbReference type="Rhea" id="RHEA:16105"/>
        <dbReference type="ChEBI" id="CHEBI:15377"/>
        <dbReference type="ChEBI" id="CHEBI:57318"/>
        <dbReference type="ChEBI" id="CHEBI:58856"/>
        <dbReference type="EC" id="4.2.1.17"/>
    </reaction>
</comment>
<sequence>MFTWNRDDAGVVVVTIDDPSQAVNTANENFRRQFPELLDQLEKDRDSITGVILTSAKRTFFAGADLASFATAGPEDVPAVHALLDDLKAGFRRLETLGVPVVAAINGAALGGGCELSLACHYRVAVDRPDVLIGLPEVSLGLLPGAGGIVRTVRMFGLAKALELILIPGTRFSPGGALEVGLVDELVGSDDDLVPAARRWLAAGPLSRKPWDERGYRIPGGSARDPETASMLALLPAKARKKTRGAPSDAVQAIVSTAVESTLVDFGNAQRIESRYCAQLVGGQVSSNIIKGTFFDVRSARARSRALTDGSGLQHRRVLILGDNPMGRGIEKLCQDAGLDTVVVDGVDDAITGHFDVLIETMFSDLASRTKVLSQVSELVGAGTAVATNSSWTALADLADHVADPSDLVGFHLFAPVDRMELAEIAIADTTNDHAKSVVVDLARAMNKTSIVVGGAAGFYANRVLAAFLGEALRLLSDGVSPAAIEQAAYQAGFPSGVLRLADAIGLPELRELIDAVTDHAADSDDSSPRTVLDTMVGELDRTGQVSGRGFYDYPEARRGHLWQGLQDQFAPATLEVGLVEIQERLLFAGALEAAACLDRKILHSVAEGNVGSILGVGYPIWTGGAVNYIQQYAGGPEGFAERARILAQSWGRRFDPAVLTAPIGSVVGAQS</sequence>
<dbReference type="Pfam" id="PF00725">
    <property type="entry name" value="3HCDH"/>
    <property type="match status" value="1"/>
</dbReference>
<dbReference type="GO" id="GO:0016509">
    <property type="term" value="F:long-chain (3S)-3-hydroxyacyl-CoA dehydrogenase (NAD+) activity"/>
    <property type="evidence" value="ECO:0007669"/>
    <property type="project" value="TreeGrafter"/>
</dbReference>
<dbReference type="InterPro" id="IPR008927">
    <property type="entry name" value="6-PGluconate_DH-like_C_sf"/>
</dbReference>
<dbReference type="GO" id="GO:0070403">
    <property type="term" value="F:NAD+ binding"/>
    <property type="evidence" value="ECO:0007669"/>
    <property type="project" value="InterPro"/>
</dbReference>
<comment type="similarity">
    <text evidence="3">In the central section; belongs to the 3-hydroxyacyl-CoA dehydrogenase family.</text>
</comment>
<feature type="domain" description="3-hydroxyacyl-CoA dehydrogenase NAD binding" evidence="18">
    <location>
        <begin position="354"/>
        <end position="453"/>
    </location>
</feature>
<evidence type="ECO:0000256" key="1">
    <source>
        <dbReference type="ARBA" id="ARBA00002994"/>
    </source>
</evidence>
<dbReference type="AlphaFoldDB" id="A0A448I698"/>
<keyword evidence="9" id="KW-0520">NAD</keyword>
<proteinExistence type="inferred from homology"/>
<evidence type="ECO:0000256" key="16">
    <source>
        <dbReference type="RuleBase" id="RU003707"/>
    </source>
</evidence>
<dbReference type="SUPFAM" id="SSF52096">
    <property type="entry name" value="ClpP/crotonase"/>
    <property type="match status" value="1"/>
</dbReference>
<reference evidence="19 20" key="1">
    <citation type="submission" date="2018-12" db="EMBL/GenBank/DDBJ databases">
        <authorList>
            <consortium name="Pathogen Informatics"/>
        </authorList>
    </citation>
    <scope>NUCLEOTIDE SEQUENCE [LARGE SCALE GENOMIC DNA]</scope>
    <source>
        <strain evidence="19 20">NCTC10485</strain>
    </source>
</reference>
<evidence type="ECO:0000259" key="17">
    <source>
        <dbReference type="Pfam" id="PF00725"/>
    </source>
</evidence>
<dbReference type="SUPFAM" id="SSF51735">
    <property type="entry name" value="NAD(P)-binding Rossmann-fold domains"/>
    <property type="match status" value="1"/>
</dbReference>